<dbReference type="InterPro" id="IPR005892">
    <property type="entry name" value="Gly-betaine_transp_ATP-bd"/>
</dbReference>
<dbReference type="Gene3D" id="3.40.50.300">
    <property type="entry name" value="P-loop containing nucleotide triphosphate hydrolases"/>
    <property type="match status" value="1"/>
</dbReference>
<organism evidence="12 13">
    <name type="scientific">Rhizobium freirei PRF 81</name>
    <dbReference type="NCBI Taxonomy" id="363754"/>
    <lineage>
        <taxon>Bacteria</taxon>
        <taxon>Pseudomonadati</taxon>
        <taxon>Pseudomonadota</taxon>
        <taxon>Alphaproteobacteria</taxon>
        <taxon>Hyphomicrobiales</taxon>
        <taxon>Rhizobiaceae</taxon>
        <taxon>Rhizobium/Agrobacterium group</taxon>
        <taxon>Rhizobium</taxon>
    </lineage>
</organism>
<comment type="subcellular location">
    <subcellularLocation>
        <location evidence="9">Cell inner membrane</location>
        <topology evidence="9">Peripheral membrane protein</topology>
    </subcellularLocation>
</comment>
<keyword evidence="9" id="KW-0472">Membrane</keyword>
<dbReference type="CDD" id="cd03294">
    <property type="entry name" value="ABC_Pro_Gly_Betaine"/>
    <property type="match status" value="1"/>
</dbReference>
<dbReference type="PROSITE" id="PS50893">
    <property type="entry name" value="ABC_TRANSPORTER_2"/>
    <property type="match status" value="1"/>
</dbReference>
<name>N6V3G0_9HYPH</name>
<dbReference type="GO" id="GO:0005524">
    <property type="term" value="F:ATP binding"/>
    <property type="evidence" value="ECO:0007669"/>
    <property type="project" value="UniProtKB-UniRule"/>
</dbReference>
<keyword evidence="9" id="KW-1003">Cell membrane</keyword>
<dbReference type="InterPro" id="IPR017871">
    <property type="entry name" value="ABC_transporter-like_CS"/>
</dbReference>
<dbReference type="GO" id="GO:0031460">
    <property type="term" value="P:glycine betaine transport"/>
    <property type="evidence" value="ECO:0007669"/>
    <property type="project" value="InterPro"/>
</dbReference>
<keyword evidence="4 9" id="KW-0067">ATP-binding</keyword>
<dbReference type="GO" id="GO:0016887">
    <property type="term" value="F:ATP hydrolysis activity"/>
    <property type="evidence" value="ECO:0007669"/>
    <property type="project" value="UniProtKB-UniRule"/>
</dbReference>
<gene>
    <name evidence="12" type="ORF">RHSP_45014</name>
</gene>
<feature type="domain" description="ABC transporter" evidence="10">
    <location>
        <begin position="83"/>
        <end position="329"/>
    </location>
</feature>
<dbReference type="AlphaFoldDB" id="N6V3G0"/>
<dbReference type="InterPro" id="IPR003593">
    <property type="entry name" value="AAA+_ATPase"/>
</dbReference>
<dbReference type="SUPFAM" id="SSF52540">
    <property type="entry name" value="P-loop containing nucleoside triphosphate hydrolases"/>
    <property type="match status" value="1"/>
</dbReference>
<dbReference type="Pfam" id="PF00005">
    <property type="entry name" value="ABC_tran"/>
    <property type="match status" value="1"/>
</dbReference>
<dbReference type="NCBIfam" id="TIGR01186">
    <property type="entry name" value="proV"/>
    <property type="match status" value="1"/>
</dbReference>
<evidence type="ECO:0000259" key="10">
    <source>
        <dbReference type="PROSITE" id="PS50893"/>
    </source>
</evidence>
<evidence type="ECO:0000259" key="11">
    <source>
        <dbReference type="PROSITE" id="PS51371"/>
    </source>
</evidence>
<dbReference type="STRING" id="363754.RHSP_45014"/>
<dbReference type="PATRIC" id="fig|363754.4.peg.2049"/>
<evidence type="ECO:0000256" key="7">
    <source>
        <dbReference type="ARBA" id="ARBA00061968"/>
    </source>
</evidence>
<dbReference type="PROSITE" id="PS00211">
    <property type="entry name" value="ABC_TRANSPORTER_1"/>
    <property type="match status" value="1"/>
</dbReference>
<dbReference type="InterPro" id="IPR027417">
    <property type="entry name" value="P-loop_NTPase"/>
</dbReference>
<dbReference type="GO" id="GO:0015418">
    <property type="term" value="F:ABC-type quaternary ammonium compound transporting activity"/>
    <property type="evidence" value="ECO:0007669"/>
    <property type="project" value="UniProtKB-EC"/>
</dbReference>
<dbReference type="PANTHER" id="PTHR43869:SF1">
    <property type="entry name" value="GLYCINE BETAINE_PROLINE BETAINE TRANSPORT SYSTEM ATP-BINDING PROTEIN PROV"/>
    <property type="match status" value="1"/>
</dbReference>
<evidence type="ECO:0000256" key="1">
    <source>
        <dbReference type="ARBA" id="ARBA00005417"/>
    </source>
</evidence>
<proteinExistence type="inferred from homology"/>
<evidence type="ECO:0000256" key="6">
    <source>
        <dbReference type="ARBA" id="ARBA00051811"/>
    </source>
</evidence>
<keyword evidence="5" id="KW-0029">Amino-acid transport</keyword>
<evidence type="ECO:0000256" key="4">
    <source>
        <dbReference type="ARBA" id="ARBA00022840"/>
    </source>
</evidence>
<keyword evidence="9" id="KW-0997">Cell inner membrane</keyword>
<dbReference type="InterPro" id="IPR051921">
    <property type="entry name" value="ABC_osmolyte_uptake_ATP-bind"/>
</dbReference>
<comment type="subunit">
    <text evidence="9">The complex is probably composed of two ATP-binding proteins, two transmembrane proteins and a solute-binding protein.</text>
</comment>
<evidence type="ECO:0000256" key="3">
    <source>
        <dbReference type="ARBA" id="ARBA00022741"/>
    </source>
</evidence>
<dbReference type="GO" id="GO:0006970">
    <property type="term" value="P:response to osmotic stress"/>
    <property type="evidence" value="ECO:0007669"/>
    <property type="project" value="UniProtKB-ARBA"/>
</dbReference>
<dbReference type="EMBL" id="AQHN01000055">
    <property type="protein sequence ID" value="ENN87626.1"/>
    <property type="molecule type" value="Genomic_DNA"/>
</dbReference>
<sequence length="413" mass="45189">MPWSWSHRWSASAVLARTRSRRSTTSSSPSASSMVLRWSQLPSFSTARAKPMADGSRSTRRSSMASHAIQIKSLYKIFGPRGRDFVDMVKNGTSKTELNEAHGHVLGLQDINIDMPAGAITVVMGLSGSGKSTLIRHINRLIEPTSGEVLYDGVDVCKMNESALREFRRHKTAMVFQKFALLPHRTVIENTIYGLDIQGVPRAESERKGQYWIERVGLKGFERHFPNQLSGGMQQRVGLARALTNDADILLMDEAYSALDPLIRVDMQSVLLDLQKELKKTVVFITHDLDEALRLGDKIAILRDGKVVQQGSGQQIVLQPADDYITAFVKEVNRGRVIQAQTIMKPSAGELSGLRVTGDMTLEIVAKQITEAGQTGAVVTDAGGKPVGTIDLQSIIAAMVTPTTHEAAQMAAA</sequence>
<dbReference type="GO" id="GO:0005886">
    <property type="term" value="C:plasma membrane"/>
    <property type="evidence" value="ECO:0007669"/>
    <property type="project" value="UniProtKB-SubCell"/>
</dbReference>
<dbReference type="SUPFAM" id="SSF54631">
    <property type="entry name" value="CBS-domain pair"/>
    <property type="match status" value="1"/>
</dbReference>
<comment type="caution">
    <text evidence="12">The sequence shown here is derived from an EMBL/GenBank/DDBJ whole genome shotgun (WGS) entry which is preliminary data.</text>
</comment>
<keyword evidence="2 9" id="KW-0813">Transport</keyword>
<reference evidence="12 13" key="1">
    <citation type="journal article" date="2012" name="BMC Genomics">
        <title>Genomic basis of broad host range and environmental adaptability of Rhizobium tropici CIAT 899 and Rhizobium sp. PRF 81 which are used in inoculants for common bean (Phaseolus vulgaris L.).</title>
        <authorList>
            <person name="Ormeno-Orrillo E."/>
            <person name="Menna P."/>
            <person name="Almeida L.G."/>
            <person name="Ollero F.J."/>
            <person name="Nicolas M.F."/>
            <person name="Pains Rodrigues E."/>
            <person name="Shigueyoshi Nakatani A."/>
            <person name="Silva Batista J.S."/>
            <person name="Oliveira Chueire L.M."/>
            <person name="Souza R.C."/>
            <person name="Ribeiro Vasconcelos A.T."/>
            <person name="Megias M."/>
            <person name="Hungria M."/>
            <person name="Martinez-Romero E."/>
        </authorList>
    </citation>
    <scope>NUCLEOTIDE SEQUENCE [LARGE SCALE GENOMIC DNA]</scope>
    <source>
        <strain evidence="12 13">PRF 81</strain>
    </source>
</reference>
<comment type="catalytic activity">
    <reaction evidence="6">
        <text>a quaternary ammonium(out) + ATP + H2O = a quaternary ammonium(in) + ADP + phosphate + H(+)</text>
        <dbReference type="Rhea" id="RHEA:11036"/>
        <dbReference type="ChEBI" id="CHEBI:15377"/>
        <dbReference type="ChEBI" id="CHEBI:15378"/>
        <dbReference type="ChEBI" id="CHEBI:30616"/>
        <dbReference type="ChEBI" id="CHEBI:35267"/>
        <dbReference type="ChEBI" id="CHEBI:43474"/>
        <dbReference type="ChEBI" id="CHEBI:456216"/>
        <dbReference type="EC" id="7.6.2.9"/>
    </reaction>
    <physiologicalReaction direction="left-to-right" evidence="6">
        <dbReference type="Rhea" id="RHEA:11037"/>
    </physiologicalReaction>
</comment>
<evidence type="ECO:0000256" key="9">
    <source>
        <dbReference type="RuleBase" id="RU369116"/>
    </source>
</evidence>
<keyword evidence="8" id="KW-0129">CBS domain</keyword>
<evidence type="ECO:0000313" key="12">
    <source>
        <dbReference type="EMBL" id="ENN87626.1"/>
    </source>
</evidence>
<dbReference type="InterPro" id="IPR003439">
    <property type="entry name" value="ABC_transporter-like_ATP-bd"/>
</dbReference>
<evidence type="ECO:0000256" key="2">
    <source>
        <dbReference type="ARBA" id="ARBA00022448"/>
    </source>
</evidence>
<comment type="similarity">
    <text evidence="1 9">Belongs to the ABC transporter superfamily.</text>
</comment>
<dbReference type="PANTHER" id="PTHR43869">
    <property type="entry name" value="GLYCINE BETAINE/PROLINE BETAINE TRANSPORT SYSTEM ATP-BINDING PROTEIN PROV"/>
    <property type="match status" value="1"/>
</dbReference>
<evidence type="ECO:0000256" key="8">
    <source>
        <dbReference type="PROSITE-ProRule" id="PRU00703"/>
    </source>
</evidence>
<protein>
    <recommendedName>
        <fullName evidence="9">Quaternary amine transport ATP-binding protein</fullName>
        <ecNumber evidence="9">7.6.2.9</ecNumber>
    </recommendedName>
</protein>
<dbReference type="FunFam" id="3.40.50.300:FF:000201">
    <property type="entry name" value="Glycine betaine/L-proline ABC transporter ATP-binding protein"/>
    <property type="match status" value="1"/>
</dbReference>
<keyword evidence="3 9" id="KW-0547">Nucleotide-binding</keyword>
<dbReference type="EC" id="7.6.2.9" evidence="9"/>
<keyword evidence="13" id="KW-1185">Reference proteome</keyword>
<comment type="subunit">
    <text evidence="7">The complex is probably composed of two ATP-binding proteins (TmoW), two transmembrane proteins (TmoV) and a solute-binding protein (TmoX).</text>
</comment>
<dbReference type="InterPro" id="IPR046342">
    <property type="entry name" value="CBS_dom_sf"/>
</dbReference>
<feature type="domain" description="CBS" evidence="11">
    <location>
        <begin position="344"/>
        <end position="407"/>
    </location>
</feature>
<accession>N6V3G0</accession>
<evidence type="ECO:0000313" key="13">
    <source>
        <dbReference type="Proteomes" id="UP000012429"/>
    </source>
</evidence>
<dbReference type="PROSITE" id="PS51371">
    <property type="entry name" value="CBS"/>
    <property type="match status" value="1"/>
</dbReference>
<dbReference type="SMART" id="SM00382">
    <property type="entry name" value="AAA"/>
    <property type="match status" value="1"/>
</dbReference>
<evidence type="ECO:0000256" key="5">
    <source>
        <dbReference type="ARBA" id="ARBA00022970"/>
    </source>
</evidence>
<dbReference type="GO" id="GO:0006865">
    <property type="term" value="P:amino acid transport"/>
    <property type="evidence" value="ECO:0007669"/>
    <property type="project" value="UniProtKB-UniRule"/>
</dbReference>
<dbReference type="Proteomes" id="UP000012429">
    <property type="component" value="Unassembled WGS sequence"/>
</dbReference>
<dbReference type="InterPro" id="IPR000644">
    <property type="entry name" value="CBS_dom"/>
</dbReference>